<dbReference type="PANTHER" id="PTHR46069:SF1">
    <property type="entry name" value="CHROMOSOME UNDETERMINED SCAFFOLD_125, WHOLE GENOME SHOTGUN SEQUENCE"/>
    <property type="match status" value="1"/>
</dbReference>
<dbReference type="Proteomes" id="UP000187209">
    <property type="component" value="Unassembled WGS sequence"/>
</dbReference>
<sequence length="640" mass="74121">MNTSLRMQAIQKYLLSKKPEELNEESVSSRNPQFKTIDTSKYTPILVSKSSLRHAEMKTKTLKSRDVSTRVTREVSPISHSSLNRFTSTTNSQIFKKLSQKTHLASSSSVDVFKPVSKIIEKASKIKLPSKNIIRSPRKLPKTPTTEIKSVRDLSRTRDFKPKPKAELEKAWRKALNLSNGIDPYAGTFTNYTIFIGKGNNSPMVKGLFIKRHWWRVIENKDAANFVWSQWKDKQVISELRCCNHKPIINQDQPIQTITTLNKMQNGKYSCSVDLDSIGFGLIQKSKSYIQLSSEKIFADQQRLHNKLEFNNCLTNKKGLYMTMRNYYQAINQCIFDKLPITFTVTSINDEEYMKFVSLYNIIESGKKETQSQNLWIVKPGEFSNRGNGITVCQTLDEISCIVKPISEKSYIIQKYIENPLLVNKRKFDIRCYAMITSINGVIQGYFYLDGYLRTTSKEFTMDEISNPFIHLTNDAIQKHSSEYGKFENGNKMSYKEFQRYLDQNFPDRKINLTLHILPQIKEIVKDTMKASFMKIDKNKRLHCMEVFGYDFMIDNNFKPWLIEINTNPCLETSSPHLRNIIPAMLENAFKIVLDSLFPPPINHRCEFIGTNRFELCFHQDIDGKALIESLGENIKFLEN</sequence>
<reference evidence="1 2" key="1">
    <citation type="submission" date="2016-11" db="EMBL/GenBank/DDBJ databases">
        <title>The macronuclear genome of Stentor coeruleus: a giant cell with tiny introns.</title>
        <authorList>
            <person name="Slabodnick M."/>
            <person name="Ruby J.G."/>
            <person name="Reiff S.B."/>
            <person name="Swart E.C."/>
            <person name="Gosai S."/>
            <person name="Prabakaran S."/>
            <person name="Witkowska E."/>
            <person name="Larue G.E."/>
            <person name="Fisher S."/>
            <person name="Freeman R.M."/>
            <person name="Gunawardena J."/>
            <person name="Chu W."/>
            <person name="Stover N.A."/>
            <person name="Gregory B.D."/>
            <person name="Nowacki M."/>
            <person name="Derisi J."/>
            <person name="Roy S.W."/>
            <person name="Marshall W.F."/>
            <person name="Sood P."/>
        </authorList>
    </citation>
    <scope>NUCLEOTIDE SEQUENCE [LARGE SCALE GENOMIC DNA]</scope>
    <source>
        <strain evidence="1">WM001</strain>
    </source>
</reference>
<evidence type="ECO:0000313" key="1">
    <source>
        <dbReference type="EMBL" id="OMJ83477.1"/>
    </source>
</evidence>
<dbReference type="SUPFAM" id="SSF56059">
    <property type="entry name" value="Glutathione synthetase ATP-binding domain-like"/>
    <property type="match status" value="1"/>
</dbReference>
<dbReference type="PROSITE" id="PS51221">
    <property type="entry name" value="TTL"/>
    <property type="match status" value="1"/>
</dbReference>
<evidence type="ECO:0008006" key="3">
    <source>
        <dbReference type="Google" id="ProtNLM"/>
    </source>
</evidence>
<dbReference type="Gene3D" id="3.30.470.20">
    <property type="entry name" value="ATP-grasp fold, B domain"/>
    <property type="match status" value="1"/>
</dbReference>
<name>A0A1R2C3A3_9CILI</name>
<dbReference type="EMBL" id="MPUH01000302">
    <property type="protein sequence ID" value="OMJ83477.1"/>
    <property type="molecule type" value="Genomic_DNA"/>
</dbReference>
<dbReference type="AlphaFoldDB" id="A0A1R2C3A3"/>
<keyword evidence="2" id="KW-1185">Reference proteome</keyword>
<evidence type="ECO:0000313" key="2">
    <source>
        <dbReference type="Proteomes" id="UP000187209"/>
    </source>
</evidence>
<dbReference type="Pfam" id="PF03133">
    <property type="entry name" value="TTL"/>
    <property type="match status" value="1"/>
</dbReference>
<accession>A0A1R2C3A3</accession>
<proteinExistence type="predicted"/>
<dbReference type="InterPro" id="IPR004344">
    <property type="entry name" value="TTL/TTLL_fam"/>
</dbReference>
<organism evidence="1 2">
    <name type="scientific">Stentor coeruleus</name>
    <dbReference type="NCBI Taxonomy" id="5963"/>
    <lineage>
        <taxon>Eukaryota</taxon>
        <taxon>Sar</taxon>
        <taxon>Alveolata</taxon>
        <taxon>Ciliophora</taxon>
        <taxon>Postciliodesmatophora</taxon>
        <taxon>Heterotrichea</taxon>
        <taxon>Heterotrichida</taxon>
        <taxon>Stentoridae</taxon>
        <taxon>Stentor</taxon>
    </lineage>
</organism>
<dbReference type="PANTHER" id="PTHR46069">
    <property type="entry name" value="TUBULIN TYROSINE LIGASE"/>
    <property type="match status" value="1"/>
</dbReference>
<gene>
    <name evidence="1" type="ORF">SteCoe_15579</name>
</gene>
<protein>
    <recommendedName>
        <fullName evidence="3">Tubulin-tyrosine ligase family protein</fullName>
    </recommendedName>
</protein>
<comment type="caution">
    <text evidence="1">The sequence shown here is derived from an EMBL/GenBank/DDBJ whole genome shotgun (WGS) entry which is preliminary data.</text>
</comment>
<dbReference type="OrthoDB" id="435398at2759"/>